<evidence type="ECO:0000256" key="5">
    <source>
        <dbReference type="SAM" id="MobiDB-lite"/>
    </source>
</evidence>
<feature type="compositionally biased region" description="Low complexity" evidence="5">
    <location>
        <begin position="349"/>
        <end position="358"/>
    </location>
</feature>
<sequence>MRLIKSSYRPTFENVDSAQFPSSQIMMYAPTYYNAQSLPSSRGPQQPQSPQDPSAGAGGATADPVLINRRIYFSSGQFAGQRIRFELKEIQKASLGRKYARVDRRPLDPPPVVLARIFRTCPETENEEEINYEDVQTHGLLCTVDLFPVPAKTSKDSPPSITTSHPRTSKTIQTNDGFVHFNPSGPTSIPSLTSSPPYRPQAYGPSDIVHYYDGIYPLLESSKTTHSLVGATFVQPVLVEITGQKCVVFVFSDLAVKTEGTFTLRYRIFDLFSQNQDPRGASQSPPPPTTYPATPDSSSISPTLSNAAPPTPSPVSGSDSAPPTSSTIYSASVSRLRSPQPHPYPPQSQPYSQAQSQPMNPYPDPSQGYIAPAPVPQQPRRRAQELEEISPDFQAQFAPYDSHPRIEPDNRNTSLSILAECWAKGAFRIYSTKEFPGLPASTDLTKHLARWGVRLNIRETERRRRRRSMMEDEEYHSDAVPGDGSEGSGSAKDQQLFPQRKTTAIKPKPQTPTQILPQMSPVRSPSRSPPQSVQQRRASTSTWKPFGKQHQSRSSFDEDEEYEGEPEERRGSVSSPVGLDTSGSVYGPNSKQPRSPPAPTSGIPAYHAFTYQPAPASNGFDPSNPGFANAHTTETSQMGYTTPPQMHTAYSGMRSSIMGVNMFSQQGPPSQMPGFSRPVGSRKRDSDGGSSASGGSAGSAAEMQGIGTPFVFGIGHGTEGARG</sequence>
<feature type="region of interest" description="Disordered" evidence="5">
    <location>
        <begin position="664"/>
        <end position="723"/>
    </location>
</feature>
<evidence type="ECO:0000259" key="6">
    <source>
        <dbReference type="PROSITE" id="PS51821"/>
    </source>
</evidence>
<dbReference type="Proteomes" id="UP000807342">
    <property type="component" value="Unassembled WGS sequence"/>
</dbReference>
<feature type="region of interest" description="Disordered" evidence="5">
    <location>
        <begin position="463"/>
        <end position="606"/>
    </location>
</feature>
<evidence type="ECO:0000256" key="4">
    <source>
        <dbReference type="ARBA" id="ARBA00023242"/>
    </source>
</evidence>
<feature type="compositionally biased region" description="Polar residues" evidence="5">
    <location>
        <begin position="491"/>
        <end position="502"/>
    </location>
</feature>
<reference evidence="7" key="1">
    <citation type="submission" date="2020-11" db="EMBL/GenBank/DDBJ databases">
        <authorList>
            <consortium name="DOE Joint Genome Institute"/>
            <person name="Ahrendt S."/>
            <person name="Riley R."/>
            <person name="Andreopoulos W."/>
            <person name="Labutti K."/>
            <person name="Pangilinan J."/>
            <person name="Ruiz-Duenas F.J."/>
            <person name="Barrasa J.M."/>
            <person name="Sanchez-Garcia M."/>
            <person name="Camarero S."/>
            <person name="Miyauchi S."/>
            <person name="Serrano A."/>
            <person name="Linde D."/>
            <person name="Babiker R."/>
            <person name="Drula E."/>
            <person name="Ayuso-Fernandez I."/>
            <person name="Pacheco R."/>
            <person name="Padilla G."/>
            <person name="Ferreira P."/>
            <person name="Barriuso J."/>
            <person name="Kellner H."/>
            <person name="Castanera R."/>
            <person name="Alfaro M."/>
            <person name="Ramirez L."/>
            <person name="Pisabarro A.G."/>
            <person name="Kuo A."/>
            <person name="Tritt A."/>
            <person name="Lipzen A."/>
            <person name="He G."/>
            <person name="Yan M."/>
            <person name="Ng V."/>
            <person name="Cullen D."/>
            <person name="Martin F."/>
            <person name="Rosso M.-N."/>
            <person name="Henrissat B."/>
            <person name="Hibbett D."/>
            <person name="Martinez A.T."/>
            <person name="Grigoriev I.V."/>
        </authorList>
    </citation>
    <scope>NUCLEOTIDE SEQUENCE</scope>
    <source>
        <strain evidence="7">MF-IS2</strain>
    </source>
</reference>
<keyword evidence="4" id="KW-0539">Nucleus</keyword>
<dbReference type="OrthoDB" id="5599552at2759"/>
<dbReference type="InterPro" id="IPR021740">
    <property type="entry name" value="Velvet"/>
</dbReference>
<keyword evidence="3" id="KW-0804">Transcription</keyword>
<name>A0A9P5XE40_9AGAR</name>
<feature type="compositionally biased region" description="Low complexity" evidence="5">
    <location>
        <begin position="517"/>
        <end position="537"/>
    </location>
</feature>
<dbReference type="InterPro" id="IPR038491">
    <property type="entry name" value="Velvet_dom_sf"/>
</dbReference>
<comment type="subcellular location">
    <subcellularLocation>
        <location evidence="1">Nucleus</location>
    </subcellularLocation>
</comment>
<feature type="compositionally biased region" description="Polar residues" evidence="5">
    <location>
        <begin position="300"/>
        <end position="337"/>
    </location>
</feature>
<proteinExistence type="predicted"/>
<dbReference type="PANTHER" id="PTHR33572">
    <property type="entry name" value="SPORE DEVELOPMENT REGULATOR VOSA"/>
    <property type="match status" value="1"/>
</dbReference>
<feature type="compositionally biased region" description="Polar residues" evidence="5">
    <location>
        <begin position="581"/>
        <end position="593"/>
    </location>
</feature>
<comment type="caution">
    <text evidence="7">The sequence shown here is derived from an EMBL/GenBank/DDBJ whole genome shotgun (WGS) entry which is preliminary data.</text>
</comment>
<evidence type="ECO:0000313" key="8">
    <source>
        <dbReference type="Proteomes" id="UP000807342"/>
    </source>
</evidence>
<dbReference type="PANTHER" id="PTHR33572:SF3">
    <property type="entry name" value="VELVET COMPLEX SUBUNIT B"/>
    <property type="match status" value="1"/>
</dbReference>
<evidence type="ECO:0000256" key="1">
    <source>
        <dbReference type="ARBA" id="ARBA00004123"/>
    </source>
</evidence>
<dbReference type="Gene3D" id="2.60.40.3960">
    <property type="entry name" value="Velvet domain"/>
    <property type="match status" value="2"/>
</dbReference>
<gene>
    <name evidence="7" type="ORF">P691DRAFT_775400</name>
</gene>
<dbReference type="AlphaFoldDB" id="A0A9P5XE40"/>
<protein>
    <recommendedName>
        <fullName evidence="6">Velvet domain-containing protein</fullName>
    </recommendedName>
</protein>
<evidence type="ECO:0000256" key="2">
    <source>
        <dbReference type="ARBA" id="ARBA00023015"/>
    </source>
</evidence>
<dbReference type="EMBL" id="MU151161">
    <property type="protein sequence ID" value="KAF9448437.1"/>
    <property type="molecule type" value="Genomic_DNA"/>
</dbReference>
<evidence type="ECO:0000313" key="7">
    <source>
        <dbReference type="EMBL" id="KAF9448437.1"/>
    </source>
</evidence>
<dbReference type="InterPro" id="IPR037525">
    <property type="entry name" value="Velvet_dom"/>
</dbReference>
<feature type="compositionally biased region" description="Low complexity" evidence="5">
    <location>
        <begin position="36"/>
        <end position="54"/>
    </location>
</feature>
<dbReference type="GO" id="GO:0005634">
    <property type="term" value="C:nucleus"/>
    <property type="evidence" value="ECO:0007669"/>
    <property type="project" value="UniProtKB-SubCell"/>
</dbReference>
<accession>A0A9P5XE40</accession>
<feature type="region of interest" description="Disordered" evidence="5">
    <location>
        <begin position="153"/>
        <end position="174"/>
    </location>
</feature>
<dbReference type="Pfam" id="PF11754">
    <property type="entry name" value="Velvet"/>
    <property type="match status" value="2"/>
</dbReference>
<keyword evidence="2" id="KW-0805">Transcription regulation</keyword>
<keyword evidence="8" id="KW-1185">Reference proteome</keyword>
<feature type="region of interest" description="Disordered" evidence="5">
    <location>
        <begin position="275"/>
        <end position="385"/>
    </location>
</feature>
<feature type="domain" description="Velvet" evidence="6">
    <location>
        <begin position="80"/>
        <end position="458"/>
    </location>
</feature>
<feature type="compositionally biased region" description="Polar residues" evidence="5">
    <location>
        <begin position="156"/>
        <end position="174"/>
    </location>
</feature>
<feature type="compositionally biased region" description="Acidic residues" evidence="5">
    <location>
        <begin position="557"/>
        <end position="566"/>
    </location>
</feature>
<evidence type="ECO:0000256" key="3">
    <source>
        <dbReference type="ARBA" id="ARBA00023163"/>
    </source>
</evidence>
<organism evidence="7 8">
    <name type="scientific">Macrolepiota fuliginosa MF-IS2</name>
    <dbReference type="NCBI Taxonomy" id="1400762"/>
    <lineage>
        <taxon>Eukaryota</taxon>
        <taxon>Fungi</taxon>
        <taxon>Dikarya</taxon>
        <taxon>Basidiomycota</taxon>
        <taxon>Agaricomycotina</taxon>
        <taxon>Agaricomycetes</taxon>
        <taxon>Agaricomycetidae</taxon>
        <taxon>Agaricales</taxon>
        <taxon>Agaricineae</taxon>
        <taxon>Agaricaceae</taxon>
        <taxon>Macrolepiota</taxon>
    </lineage>
</organism>
<feature type="region of interest" description="Disordered" evidence="5">
    <location>
        <begin position="36"/>
        <end position="61"/>
    </location>
</feature>
<dbReference type="PROSITE" id="PS51821">
    <property type="entry name" value="VELVET"/>
    <property type="match status" value="1"/>
</dbReference>
<feature type="compositionally biased region" description="Gly residues" evidence="5">
    <location>
        <begin position="714"/>
        <end position="723"/>
    </location>
</feature>